<feature type="compositionally biased region" description="Basic and acidic residues" evidence="7">
    <location>
        <begin position="30"/>
        <end position="40"/>
    </location>
</feature>
<comment type="caution">
    <text evidence="9">The sequence shown here is derived from an EMBL/GenBank/DDBJ whole genome shotgun (WGS) entry which is preliminary data.</text>
</comment>
<evidence type="ECO:0000313" key="10">
    <source>
        <dbReference type="Proteomes" id="UP001303473"/>
    </source>
</evidence>
<keyword evidence="10" id="KW-1185">Reference proteome</keyword>
<comment type="function">
    <text evidence="1">Highly specific phosphatase involved in the metabolism of ADP-ribose 1''-phosphate (Appr1p) which is produced as a consequence of tRNA splicing.</text>
</comment>
<sequence>MLGKRTSDSPSGQQMFKQTKLSFAPPPSQRKKEPKPDIKPALRPGIQNDKVDKNASTASKEPERTVAGPSSNTNLIKNTPIPKPISTSGNPTPSPAIVNPNPKRTLRVVEKAGDLFDAPPNTVLIHACNTQGSWGGGIALAFKQRYREAYKMYRMYCQASGTFASRDGDLVGKARLIAADNGTQHWIGCLFTSKRHGRARDSPGAILAATGPAMQDLLKQIARYNKRTTRPENRIGELRMCRINSGLFGVPWERSKAVLEGIEVDEVVIEVTAYSLD</sequence>
<accession>A0AAN6NG60</accession>
<dbReference type="InterPro" id="IPR043472">
    <property type="entry name" value="Macro_dom-like"/>
</dbReference>
<feature type="compositionally biased region" description="Polar residues" evidence="7">
    <location>
        <begin position="8"/>
        <end position="21"/>
    </location>
</feature>
<dbReference type="SMART" id="SM00506">
    <property type="entry name" value="A1pp"/>
    <property type="match status" value="1"/>
</dbReference>
<dbReference type="Pfam" id="PF01661">
    <property type="entry name" value="Macro"/>
    <property type="match status" value="1"/>
</dbReference>
<keyword evidence="5" id="KW-0378">Hydrolase</keyword>
<evidence type="ECO:0000256" key="4">
    <source>
        <dbReference type="ARBA" id="ARBA00019744"/>
    </source>
</evidence>
<dbReference type="EC" id="3.1.3.84" evidence="3"/>
<protein>
    <recommendedName>
        <fullName evidence="4">ADP-ribose 1''-phosphate phosphatase</fullName>
        <ecNumber evidence="3">3.1.3.84</ecNumber>
    </recommendedName>
</protein>
<dbReference type="Proteomes" id="UP001303473">
    <property type="component" value="Unassembled WGS sequence"/>
</dbReference>
<evidence type="ECO:0000313" key="9">
    <source>
        <dbReference type="EMBL" id="KAK3944534.1"/>
    </source>
</evidence>
<feature type="domain" description="Macro" evidence="8">
    <location>
        <begin position="95"/>
        <end position="277"/>
    </location>
</feature>
<dbReference type="InterPro" id="IPR002589">
    <property type="entry name" value="Macro_dom"/>
</dbReference>
<evidence type="ECO:0000256" key="3">
    <source>
        <dbReference type="ARBA" id="ARBA00012983"/>
    </source>
</evidence>
<dbReference type="SUPFAM" id="SSF52949">
    <property type="entry name" value="Macro domain-like"/>
    <property type="match status" value="1"/>
</dbReference>
<dbReference type="GO" id="GO:0004721">
    <property type="term" value="F:phosphoprotein phosphatase activity"/>
    <property type="evidence" value="ECO:0007669"/>
    <property type="project" value="UniProtKB-KW"/>
</dbReference>
<name>A0AAN6NG60_9PEZI</name>
<dbReference type="PANTHER" id="PTHR12521:SF0">
    <property type="entry name" value="ADP-RIBOSE GLYCOHYDROLASE OARD1"/>
    <property type="match status" value="1"/>
</dbReference>
<dbReference type="CDD" id="cd02901">
    <property type="entry name" value="Macro_Poa1p-like"/>
    <property type="match status" value="1"/>
</dbReference>
<evidence type="ECO:0000256" key="1">
    <source>
        <dbReference type="ARBA" id="ARBA00002432"/>
    </source>
</evidence>
<feature type="compositionally biased region" description="Polar residues" evidence="7">
    <location>
        <begin position="68"/>
        <end position="77"/>
    </location>
</feature>
<organism evidence="9 10">
    <name type="scientific">Diplogelasinospora grovesii</name>
    <dbReference type="NCBI Taxonomy" id="303347"/>
    <lineage>
        <taxon>Eukaryota</taxon>
        <taxon>Fungi</taxon>
        <taxon>Dikarya</taxon>
        <taxon>Ascomycota</taxon>
        <taxon>Pezizomycotina</taxon>
        <taxon>Sordariomycetes</taxon>
        <taxon>Sordariomycetidae</taxon>
        <taxon>Sordariales</taxon>
        <taxon>Diplogelasinosporaceae</taxon>
        <taxon>Diplogelasinospora</taxon>
    </lineage>
</organism>
<dbReference type="PROSITE" id="PS51154">
    <property type="entry name" value="MACRO"/>
    <property type="match status" value="1"/>
</dbReference>
<evidence type="ECO:0000256" key="5">
    <source>
        <dbReference type="ARBA" id="ARBA00022912"/>
    </source>
</evidence>
<proteinExistence type="inferred from homology"/>
<dbReference type="PANTHER" id="PTHR12521">
    <property type="entry name" value="PROTEIN C6ORF130"/>
    <property type="match status" value="1"/>
</dbReference>
<comment type="similarity">
    <text evidence="2">Belongs to the POA1 family.</text>
</comment>
<keyword evidence="5" id="KW-0904">Protein phosphatase</keyword>
<evidence type="ECO:0000259" key="8">
    <source>
        <dbReference type="PROSITE" id="PS51154"/>
    </source>
</evidence>
<dbReference type="AlphaFoldDB" id="A0AAN6NG60"/>
<comment type="catalytic activity">
    <reaction evidence="6">
        <text>ADP-alpha-D-ribose 1''-phosphate + H2O = ADP-D-ribose + phosphate</text>
        <dbReference type="Rhea" id="RHEA:25029"/>
        <dbReference type="ChEBI" id="CHEBI:15377"/>
        <dbReference type="ChEBI" id="CHEBI:43474"/>
        <dbReference type="ChEBI" id="CHEBI:57967"/>
        <dbReference type="ChEBI" id="CHEBI:58753"/>
        <dbReference type="EC" id="3.1.3.84"/>
    </reaction>
</comment>
<dbReference type="GO" id="GO:0140291">
    <property type="term" value="P:peptidyl-glutamate ADP-deribosylation"/>
    <property type="evidence" value="ECO:0007669"/>
    <property type="project" value="TreeGrafter"/>
</dbReference>
<gene>
    <name evidence="9" type="ORF">QBC46DRAFT_279844</name>
</gene>
<dbReference type="InterPro" id="IPR050892">
    <property type="entry name" value="ADP-ribose_metab_enzymes"/>
</dbReference>
<dbReference type="EMBL" id="MU853759">
    <property type="protein sequence ID" value="KAK3944534.1"/>
    <property type="molecule type" value="Genomic_DNA"/>
</dbReference>
<evidence type="ECO:0000256" key="7">
    <source>
        <dbReference type="SAM" id="MobiDB-lite"/>
    </source>
</evidence>
<reference evidence="10" key="1">
    <citation type="journal article" date="2023" name="Mol. Phylogenet. Evol.">
        <title>Genome-scale phylogeny and comparative genomics of the fungal order Sordariales.</title>
        <authorList>
            <person name="Hensen N."/>
            <person name="Bonometti L."/>
            <person name="Westerberg I."/>
            <person name="Brannstrom I.O."/>
            <person name="Guillou S."/>
            <person name="Cros-Aarteil S."/>
            <person name="Calhoun S."/>
            <person name="Haridas S."/>
            <person name="Kuo A."/>
            <person name="Mondo S."/>
            <person name="Pangilinan J."/>
            <person name="Riley R."/>
            <person name="LaButti K."/>
            <person name="Andreopoulos B."/>
            <person name="Lipzen A."/>
            <person name="Chen C."/>
            <person name="Yan M."/>
            <person name="Daum C."/>
            <person name="Ng V."/>
            <person name="Clum A."/>
            <person name="Steindorff A."/>
            <person name="Ohm R.A."/>
            <person name="Martin F."/>
            <person name="Silar P."/>
            <person name="Natvig D.O."/>
            <person name="Lalanne C."/>
            <person name="Gautier V."/>
            <person name="Ament-Velasquez S.L."/>
            <person name="Kruys A."/>
            <person name="Hutchinson M.I."/>
            <person name="Powell A.J."/>
            <person name="Barry K."/>
            <person name="Miller A.N."/>
            <person name="Grigoriev I.V."/>
            <person name="Debuchy R."/>
            <person name="Gladieux P."/>
            <person name="Hiltunen Thoren M."/>
            <person name="Johannesson H."/>
        </authorList>
    </citation>
    <scope>NUCLEOTIDE SEQUENCE [LARGE SCALE GENOMIC DNA]</scope>
    <source>
        <strain evidence="10">CBS 340.73</strain>
    </source>
</reference>
<evidence type="ECO:0000256" key="6">
    <source>
        <dbReference type="ARBA" id="ARBA00034427"/>
    </source>
</evidence>
<evidence type="ECO:0000256" key="2">
    <source>
        <dbReference type="ARBA" id="ARBA00006575"/>
    </source>
</evidence>
<feature type="region of interest" description="Disordered" evidence="7">
    <location>
        <begin position="1"/>
        <end position="101"/>
    </location>
</feature>
<dbReference type="Gene3D" id="3.40.220.10">
    <property type="entry name" value="Leucine Aminopeptidase, subunit E, domain 1"/>
    <property type="match status" value="1"/>
</dbReference>